<feature type="compositionally biased region" description="Acidic residues" evidence="4">
    <location>
        <begin position="85"/>
        <end position="96"/>
    </location>
</feature>
<feature type="compositionally biased region" description="Acidic residues" evidence="4">
    <location>
        <begin position="196"/>
        <end position="216"/>
    </location>
</feature>
<dbReference type="SUPFAM" id="SSF48371">
    <property type="entry name" value="ARM repeat"/>
    <property type="match status" value="1"/>
</dbReference>
<dbReference type="SMART" id="SM00543">
    <property type="entry name" value="MIF4G"/>
    <property type="match status" value="1"/>
</dbReference>
<protein>
    <submittedName>
        <fullName evidence="6">NOM1</fullName>
    </submittedName>
</protein>
<comment type="subcellular location">
    <subcellularLocation>
        <location evidence="1">Nucleus</location>
        <location evidence="1">Nucleolus</location>
    </subcellularLocation>
</comment>
<dbReference type="AlphaFoldDB" id="A0A812EH90"/>
<keyword evidence="7" id="KW-1185">Reference proteome</keyword>
<accession>A0A812EH90</accession>
<dbReference type="InterPro" id="IPR050781">
    <property type="entry name" value="CWC22_splicing_factor"/>
</dbReference>
<feature type="domain" description="MI" evidence="5">
    <location>
        <begin position="612"/>
        <end position="728"/>
    </location>
</feature>
<dbReference type="OrthoDB" id="10260961at2759"/>
<proteinExistence type="inferred from homology"/>
<organism evidence="6 7">
    <name type="scientific">Acanthosepion pharaonis</name>
    <name type="common">Pharaoh cuttlefish</name>
    <name type="synonym">Sepia pharaonis</name>
    <dbReference type="NCBI Taxonomy" id="158019"/>
    <lineage>
        <taxon>Eukaryota</taxon>
        <taxon>Metazoa</taxon>
        <taxon>Spiralia</taxon>
        <taxon>Lophotrochozoa</taxon>
        <taxon>Mollusca</taxon>
        <taxon>Cephalopoda</taxon>
        <taxon>Coleoidea</taxon>
        <taxon>Decapodiformes</taxon>
        <taxon>Sepiida</taxon>
        <taxon>Sepiina</taxon>
        <taxon>Sepiidae</taxon>
        <taxon>Acanthosepion</taxon>
    </lineage>
</organism>
<feature type="compositionally biased region" description="Basic residues" evidence="4">
    <location>
        <begin position="53"/>
        <end position="69"/>
    </location>
</feature>
<evidence type="ECO:0000256" key="3">
    <source>
        <dbReference type="ARBA" id="ARBA00023242"/>
    </source>
</evidence>
<dbReference type="InterPro" id="IPR003891">
    <property type="entry name" value="Initiation_fac_eIF4g_MI"/>
</dbReference>
<dbReference type="InterPro" id="IPR003890">
    <property type="entry name" value="MIF4G-like_typ-3"/>
</dbReference>
<evidence type="ECO:0000256" key="2">
    <source>
        <dbReference type="ARBA" id="ARBA00006856"/>
    </source>
</evidence>
<dbReference type="Pfam" id="PF02854">
    <property type="entry name" value="MIF4G"/>
    <property type="match status" value="1"/>
</dbReference>
<dbReference type="PROSITE" id="PS51366">
    <property type="entry name" value="MI"/>
    <property type="match status" value="1"/>
</dbReference>
<feature type="region of interest" description="Disordered" evidence="4">
    <location>
        <begin position="150"/>
        <end position="217"/>
    </location>
</feature>
<dbReference type="GO" id="GO:0042274">
    <property type="term" value="P:ribosomal small subunit biogenesis"/>
    <property type="evidence" value="ECO:0007669"/>
    <property type="project" value="TreeGrafter"/>
</dbReference>
<evidence type="ECO:0000313" key="7">
    <source>
        <dbReference type="Proteomes" id="UP000597762"/>
    </source>
</evidence>
<reference evidence="6" key="1">
    <citation type="submission" date="2021-01" db="EMBL/GenBank/DDBJ databases">
        <authorList>
            <person name="Li R."/>
            <person name="Bekaert M."/>
        </authorList>
    </citation>
    <scope>NUCLEOTIDE SEQUENCE</scope>
    <source>
        <strain evidence="6">Farmed</strain>
    </source>
</reference>
<gene>
    <name evidence="6" type="ORF">SPHA_70857</name>
</gene>
<keyword evidence="3" id="KW-0539">Nucleus</keyword>
<dbReference type="SMART" id="SM00544">
    <property type="entry name" value="MA3"/>
    <property type="match status" value="1"/>
</dbReference>
<dbReference type="GO" id="GO:0005730">
    <property type="term" value="C:nucleolus"/>
    <property type="evidence" value="ECO:0007669"/>
    <property type="project" value="UniProtKB-SubCell"/>
</dbReference>
<evidence type="ECO:0000259" key="5">
    <source>
        <dbReference type="PROSITE" id="PS51366"/>
    </source>
</evidence>
<dbReference type="PANTHER" id="PTHR18034">
    <property type="entry name" value="CELL CYCLE CONTROL PROTEIN CWF22-RELATED"/>
    <property type="match status" value="1"/>
</dbReference>
<dbReference type="InterPro" id="IPR016024">
    <property type="entry name" value="ARM-type_fold"/>
</dbReference>
<dbReference type="PANTHER" id="PTHR18034:SF4">
    <property type="entry name" value="NUCLEOLAR MIF4G DOMAIN-CONTAINING PROTEIN 1"/>
    <property type="match status" value="1"/>
</dbReference>
<dbReference type="Proteomes" id="UP000597762">
    <property type="component" value="Unassembled WGS sequence"/>
</dbReference>
<dbReference type="EMBL" id="CAHIKZ030005188">
    <property type="protein sequence ID" value="CAE1320633.1"/>
    <property type="molecule type" value="Genomic_DNA"/>
</dbReference>
<comment type="similarity">
    <text evidence="2">Belongs to the CWC22 family.</text>
</comment>
<evidence type="ECO:0000256" key="4">
    <source>
        <dbReference type="SAM" id="MobiDB-lite"/>
    </source>
</evidence>
<comment type="caution">
    <text evidence="6">The sequence shown here is derived from an EMBL/GenBank/DDBJ whole genome shotgun (WGS) entry which is preliminary data.</text>
</comment>
<dbReference type="Gene3D" id="1.25.40.180">
    <property type="match status" value="1"/>
</dbReference>
<feature type="compositionally biased region" description="Acidic residues" evidence="4">
    <location>
        <begin position="166"/>
        <end position="182"/>
    </location>
</feature>
<sequence length="801" mass="92225">MGPVIKAIQRKEKRKMLRDLKKAKSIAFTQRKKIPTLEDLQLKKQEELQKEKERKKKNALRNKQRKLARLKAEEEKKKKEFGNYNDDDDDEADEESEHNARRLYYLNAIKEDEKTIKELEKKLKIKKSSKNLPKSFLADGLDYILNFTGDSEFSDAPIDAVTYDDSGSDQSDEDQSEGEDSGMEAVASDGSLDDNPLSEEAGEGETDEDFCDETSEGIEKLTKPILKRKTDSFKNQEKELKINKKVKWESLSDSPPAASAGTREAESLLSNKVKLQEDIYGRLRDTEGNIVTQAQTSSYVPPALRKMPTNNQTDERISKQIKGIINRVNESNMAIMCEQLEELYNHNSRAGLNSALLSAICSTAIQHENTLDRLLLELAVLITIIHCNIGQEIGAYFVQELVDKLQDHRHQKQGKELNNIMTLLCCMYNFKVFHCSLIFDLMKLFIENFQEKDVEVLSIVFKFSGFELRKDDPSELKDVILSIQRKSSTVDTSTFEEPGRMRYILDTMLAVKNNNVQKGDHQDRVDLLLRLKKLTSRLIRGQNLEENQLRVRLDDLQNAETKGRWWIVGSAWKGNEDTKNLQPVSPSKVAKHQGKISQELQELARKQRMNTDVRRSIFFTLMTSEDFVEAFESLLELKLKPLQEREIIHVTIDCCVQEDDYNPYYAHLLQKFCELHRRFQMTFQFNMWDKFKDINTLSNGAIFNLAQLITHLITTKALSLALFKVVEFGALNKQMVRFLKQVLMTIFEKSPSHVIDQVFERVSCQTNLYKFPINACNQFLLSLVCDSCGQFNAAVNCLFPH</sequence>
<feature type="region of interest" description="Disordered" evidence="4">
    <location>
        <begin position="48"/>
        <end position="99"/>
    </location>
</feature>
<dbReference type="GO" id="GO:0003723">
    <property type="term" value="F:RNA binding"/>
    <property type="evidence" value="ECO:0007669"/>
    <property type="project" value="InterPro"/>
</dbReference>
<name>A0A812EH90_ACAPH</name>
<evidence type="ECO:0000256" key="1">
    <source>
        <dbReference type="ARBA" id="ARBA00004604"/>
    </source>
</evidence>
<evidence type="ECO:0000313" key="6">
    <source>
        <dbReference type="EMBL" id="CAE1320633.1"/>
    </source>
</evidence>
<feature type="compositionally biased region" description="Basic and acidic residues" evidence="4">
    <location>
        <begin position="70"/>
        <end position="81"/>
    </location>
</feature>
<dbReference type="Pfam" id="PF02847">
    <property type="entry name" value="MA3"/>
    <property type="match status" value="1"/>
</dbReference>